<protein>
    <submittedName>
        <fullName evidence="1">Uncharacterized protein</fullName>
    </submittedName>
</protein>
<name>A0ABS6JAF5_9BACI</name>
<comment type="caution">
    <text evidence="1">The sequence shown here is derived from an EMBL/GenBank/DDBJ whole genome shotgun (WGS) entry which is preliminary data.</text>
</comment>
<evidence type="ECO:0000313" key="1">
    <source>
        <dbReference type="EMBL" id="MBU9710661.1"/>
    </source>
</evidence>
<keyword evidence="2" id="KW-1185">Reference proteome</keyword>
<organism evidence="1 2">
    <name type="scientific">Evansella tamaricis</name>
    <dbReference type="NCBI Taxonomy" id="2069301"/>
    <lineage>
        <taxon>Bacteria</taxon>
        <taxon>Bacillati</taxon>
        <taxon>Bacillota</taxon>
        <taxon>Bacilli</taxon>
        <taxon>Bacillales</taxon>
        <taxon>Bacillaceae</taxon>
        <taxon>Evansella</taxon>
    </lineage>
</organism>
<dbReference type="RefSeq" id="WP_217064557.1">
    <property type="nucleotide sequence ID" value="NZ_JAHQCS010000042.1"/>
</dbReference>
<evidence type="ECO:0000313" key="2">
    <source>
        <dbReference type="Proteomes" id="UP000784880"/>
    </source>
</evidence>
<proteinExistence type="predicted"/>
<dbReference type="EMBL" id="JAHQCS010000042">
    <property type="protein sequence ID" value="MBU9710661.1"/>
    <property type="molecule type" value="Genomic_DNA"/>
</dbReference>
<reference evidence="1 2" key="1">
    <citation type="submission" date="2021-06" db="EMBL/GenBank/DDBJ databases">
        <title>Bacillus sp. RD4P76, an endophyte from a halophyte.</title>
        <authorList>
            <person name="Sun J.-Q."/>
        </authorList>
    </citation>
    <scope>NUCLEOTIDE SEQUENCE [LARGE SCALE GENOMIC DNA]</scope>
    <source>
        <strain evidence="1 2">CGMCC 1.15917</strain>
    </source>
</reference>
<gene>
    <name evidence="1" type="ORF">KS419_02745</name>
</gene>
<accession>A0ABS6JAF5</accession>
<sequence length="166" mass="19278">MVTTTYYYKSTLFFKGKAELKNGNEEQIGILDFRDEQSLGVDVLDLDGNLLLKADFLAYKTHDWVVRDGSGNWIGTLKLEPTWFAEKYIYDAGNMGSFPITPKKSRHFKMRTSDGMEIAEFYDKRRLFRAIPVYEIKLGPAYDNISKWEAIVVMIGVFYIKFRIKS</sequence>
<dbReference type="Proteomes" id="UP000784880">
    <property type="component" value="Unassembled WGS sequence"/>
</dbReference>